<keyword evidence="1" id="KW-0732">Signal</keyword>
<organism evidence="2 3">
    <name type="scientific">Porphyromonas gulae</name>
    <dbReference type="NCBI Taxonomy" id="111105"/>
    <lineage>
        <taxon>Bacteria</taxon>
        <taxon>Pseudomonadati</taxon>
        <taxon>Bacteroidota</taxon>
        <taxon>Bacteroidia</taxon>
        <taxon>Bacteroidales</taxon>
        <taxon>Porphyromonadaceae</taxon>
        <taxon>Porphyromonas</taxon>
    </lineage>
</organism>
<keyword evidence="3" id="KW-1185">Reference proteome</keyword>
<dbReference type="EMBL" id="JRAK01000036">
    <property type="protein sequence ID" value="KGN92805.1"/>
    <property type="molecule type" value="Genomic_DNA"/>
</dbReference>
<feature type="signal peptide" evidence="1">
    <location>
        <begin position="1"/>
        <end position="21"/>
    </location>
</feature>
<dbReference type="AlphaFoldDB" id="A0A0A2FS04"/>
<sequence>MKNKILILGMVLAVCCGSVHAQWVVTDPTNFAGNIVNTVKEIATASKTVKNTLNNFKEVEKVYHQGKKYYDALKTVNNLIGDAYKVKEIILMVGDITDIYVTGYRSMLKDPNYSPEELSAMASGYAKLLEMSGESLKELKTLLKNNALSMNDKERMELINRIYDEVREYRAVTSYFTQKNISVSFVRAAEKGELERVNSLYGSGSSRYW</sequence>
<dbReference type="RefSeq" id="WP_039416682.1">
    <property type="nucleotide sequence ID" value="NZ_JRAK01000036.1"/>
</dbReference>
<evidence type="ECO:0000313" key="3">
    <source>
        <dbReference type="Proteomes" id="UP000030146"/>
    </source>
</evidence>
<protein>
    <recommendedName>
        <fullName evidence="4">Conjugal transfer protein</fullName>
    </recommendedName>
</protein>
<reference evidence="2 3" key="1">
    <citation type="submission" date="2014-08" db="EMBL/GenBank/DDBJ databases">
        <title>Porphyromonas gulae strain:COT-052_OH3439 Genome sequencing.</title>
        <authorList>
            <person name="Wallis C."/>
            <person name="Deusch O."/>
            <person name="O'Flynn C."/>
            <person name="Davis I."/>
            <person name="Jospin G."/>
            <person name="Darling A.E."/>
            <person name="Coil D.A."/>
            <person name="Alexiev A."/>
            <person name="Horsfall A."/>
            <person name="Kirkwood N."/>
            <person name="Harris S."/>
            <person name="Eisen J.A."/>
        </authorList>
    </citation>
    <scope>NUCLEOTIDE SEQUENCE [LARGE SCALE GENOMIC DNA]</scope>
    <source>
        <strain evidence="3">COT-052 OH3439</strain>
    </source>
</reference>
<evidence type="ECO:0008006" key="4">
    <source>
        <dbReference type="Google" id="ProtNLM"/>
    </source>
</evidence>
<evidence type="ECO:0000256" key="1">
    <source>
        <dbReference type="SAM" id="SignalP"/>
    </source>
</evidence>
<feature type="chain" id="PRO_5001987536" description="Conjugal transfer protein" evidence="1">
    <location>
        <begin position="22"/>
        <end position="209"/>
    </location>
</feature>
<accession>A0A0A2FS04</accession>
<name>A0A0A2FS04_9PORP</name>
<dbReference type="Pfam" id="PF13605">
    <property type="entry name" value="DUF4141"/>
    <property type="match status" value="1"/>
</dbReference>
<comment type="caution">
    <text evidence="2">The sequence shown here is derived from an EMBL/GenBank/DDBJ whole genome shotgun (WGS) entry which is preliminary data.</text>
</comment>
<gene>
    <name evidence="2" type="ORF">HR15_02085</name>
</gene>
<dbReference type="Proteomes" id="UP000030146">
    <property type="component" value="Unassembled WGS sequence"/>
</dbReference>
<dbReference type="InterPro" id="IPR025415">
    <property type="entry name" value="DUF4141"/>
</dbReference>
<proteinExistence type="predicted"/>
<evidence type="ECO:0000313" key="2">
    <source>
        <dbReference type="EMBL" id="KGN92805.1"/>
    </source>
</evidence>